<feature type="region of interest" description="Disordered" evidence="1">
    <location>
        <begin position="45"/>
        <end position="64"/>
    </location>
</feature>
<feature type="compositionally biased region" description="Low complexity" evidence="1">
    <location>
        <begin position="133"/>
        <end position="146"/>
    </location>
</feature>
<protein>
    <submittedName>
        <fullName evidence="2">Uncharacterized protein</fullName>
    </submittedName>
</protein>
<evidence type="ECO:0000313" key="3">
    <source>
        <dbReference type="Proteomes" id="UP001218218"/>
    </source>
</evidence>
<evidence type="ECO:0000313" key="2">
    <source>
        <dbReference type="EMBL" id="KAJ7310820.1"/>
    </source>
</evidence>
<dbReference type="Proteomes" id="UP001218218">
    <property type="component" value="Unassembled WGS sequence"/>
</dbReference>
<keyword evidence="3" id="KW-1185">Reference proteome</keyword>
<feature type="region of interest" description="Disordered" evidence="1">
    <location>
        <begin position="69"/>
        <end position="107"/>
    </location>
</feature>
<reference evidence="2" key="1">
    <citation type="submission" date="2023-03" db="EMBL/GenBank/DDBJ databases">
        <title>Massive genome expansion in bonnet fungi (Mycena s.s.) driven by repeated elements and novel gene families across ecological guilds.</title>
        <authorList>
            <consortium name="Lawrence Berkeley National Laboratory"/>
            <person name="Harder C.B."/>
            <person name="Miyauchi S."/>
            <person name="Viragh M."/>
            <person name="Kuo A."/>
            <person name="Thoen E."/>
            <person name="Andreopoulos B."/>
            <person name="Lu D."/>
            <person name="Skrede I."/>
            <person name="Drula E."/>
            <person name="Henrissat B."/>
            <person name="Morin E."/>
            <person name="Kohler A."/>
            <person name="Barry K."/>
            <person name="LaButti K."/>
            <person name="Morin E."/>
            <person name="Salamov A."/>
            <person name="Lipzen A."/>
            <person name="Mereny Z."/>
            <person name="Hegedus B."/>
            <person name="Baldrian P."/>
            <person name="Stursova M."/>
            <person name="Weitz H."/>
            <person name="Taylor A."/>
            <person name="Grigoriev I.V."/>
            <person name="Nagy L.G."/>
            <person name="Martin F."/>
            <person name="Kauserud H."/>
        </authorList>
    </citation>
    <scope>NUCLEOTIDE SEQUENCE</scope>
    <source>
        <strain evidence="2">CBHHK002</strain>
    </source>
</reference>
<feature type="region of interest" description="Disordered" evidence="1">
    <location>
        <begin position="123"/>
        <end position="146"/>
    </location>
</feature>
<accession>A0AAD6Z796</accession>
<name>A0AAD6Z796_9AGAR</name>
<dbReference type="EMBL" id="JARIHO010000077">
    <property type="protein sequence ID" value="KAJ7310820.1"/>
    <property type="molecule type" value="Genomic_DNA"/>
</dbReference>
<dbReference type="AlphaFoldDB" id="A0AAD6Z796"/>
<gene>
    <name evidence="2" type="ORF">DFH08DRAFT_822920</name>
</gene>
<sequence>MRQVSRIVTHVTALRLAAKSHNDFGDNLDKHDARTNHLALLLEADKPPTPHADGCRRGAAEPRGRRWSLISDHSNPATPPTPRTAPVTVSKSIPGPAKTKGRRPESKLQAELQEFCLPDLTGLSPAASRPAKDTGASSSDTDTSLSVSSITATTWDALPTVTRYFALWGRGIVYTDRSEAKCDFLEEEAKGKKPRILSTTNYDEAQAFAESVYWI</sequence>
<organism evidence="2 3">
    <name type="scientific">Mycena albidolilacea</name>
    <dbReference type="NCBI Taxonomy" id="1033008"/>
    <lineage>
        <taxon>Eukaryota</taxon>
        <taxon>Fungi</taxon>
        <taxon>Dikarya</taxon>
        <taxon>Basidiomycota</taxon>
        <taxon>Agaricomycotina</taxon>
        <taxon>Agaricomycetes</taxon>
        <taxon>Agaricomycetidae</taxon>
        <taxon>Agaricales</taxon>
        <taxon>Marasmiineae</taxon>
        <taxon>Mycenaceae</taxon>
        <taxon>Mycena</taxon>
    </lineage>
</organism>
<evidence type="ECO:0000256" key="1">
    <source>
        <dbReference type="SAM" id="MobiDB-lite"/>
    </source>
</evidence>
<comment type="caution">
    <text evidence="2">The sequence shown here is derived from an EMBL/GenBank/DDBJ whole genome shotgun (WGS) entry which is preliminary data.</text>
</comment>
<proteinExistence type="predicted"/>